<dbReference type="GO" id="GO:0003700">
    <property type="term" value="F:DNA-binding transcription factor activity"/>
    <property type="evidence" value="ECO:0007669"/>
    <property type="project" value="InterPro"/>
</dbReference>
<dbReference type="KEGG" id="dbk:DGMP_35130"/>
<proteinExistence type="predicted"/>
<evidence type="ECO:0000259" key="3">
    <source>
        <dbReference type="PROSITE" id="PS50937"/>
    </source>
</evidence>
<dbReference type="SMART" id="SM00422">
    <property type="entry name" value="HTH_MERR"/>
    <property type="match status" value="1"/>
</dbReference>
<dbReference type="RefSeq" id="WP_228855129.1">
    <property type="nucleotide sequence ID" value="NZ_AP024086.1"/>
</dbReference>
<protein>
    <submittedName>
        <fullName evidence="4">Mercuric resistance operon regulatory protein</fullName>
    </submittedName>
</protein>
<sequence>MKALTIGKVAKQAGLGVETIRFYERVGLLEEPPRTDSGYRQYPPEAIDKLRFIKRAKQLGFSLQEVGELFSLRLNQDATCSDVKIKAEVKIRDIEKKIYDLNRMKEALAQLTLQCSGSGPIHQCPILAALEPEGEDP</sequence>
<evidence type="ECO:0000256" key="2">
    <source>
        <dbReference type="ARBA" id="ARBA00023163"/>
    </source>
</evidence>
<dbReference type="Pfam" id="PF13411">
    <property type="entry name" value="MerR_1"/>
    <property type="match status" value="1"/>
</dbReference>
<gene>
    <name evidence="4" type="primary">merR</name>
    <name evidence="4" type="ORF">DGMP_35130</name>
</gene>
<dbReference type="CDD" id="cd04783">
    <property type="entry name" value="HTH_MerR1"/>
    <property type="match status" value="1"/>
</dbReference>
<dbReference type="PROSITE" id="PS50937">
    <property type="entry name" value="HTH_MERR_2"/>
    <property type="match status" value="1"/>
</dbReference>
<dbReference type="PANTHER" id="PTHR30204">
    <property type="entry name" value="REDOX-CYCLING DRUG-SENSING TRANSCRIPTIONAL ACTIVATOR SOXR"/>
    <property type="match status" value="1"/>
</dbReference>
<evidence type="ECO:0000313" key="5">
    <source>
        <dbReference type="Proteomes" id="UP000826725"/>
    </source>
</evidence>
<dbReference type="EMBL" id="AP024086">
    <property type="protein sequence ID" value="BCL62820.1"/>
    <property type="molecule type" value="Genomic_DNA"/>
</dbReference>
<dbReference type="InterPro" id="IPR047057">
    <property type="entry name" value="MerR_fam"/>
</dbReference>
<feature type="domain" description="HTH merR-type" evidence="3">
    <location>
        <begin position="3"/>
        <end position="72"/>
    </location>
</feature>
<name>A0A8D5FSF4_9BACT</name>
<keyword evidence="5" id="KW-1185">Reference proteome</keyword>
<evidence type="ECO:0000256" key="1">
    <source>
        <dbReference type="ARBA" id="ARBA00023015"/>
    </source>
</evidence>
<keyword evidence="2" id="KW-0804">Transcription</keyword>
<dbReference type="AlphaFoldDB" id="A0A8D5FSF4"/>
<dbReference type="GO" id="GO:0046689">
    <property type="term" value="P:response to mercury ion"/>
    <property type="evidence" value="ECO:0007669"/>
    <property type="project" value="InterPro"/>
</dbReference>
<dbReference type="PANTHER" id="PTHR30204:SF94">
    <property type="entry name" value="HEAVY METAL-DEPENDENT TRANSCRIPTIONAL REGULATOR HI_0293-RELATED"/>
    <property type="match status" value="1"/>
</dbReference>
<reference evidence="4" key="1">
    <citation type="submission" date="2020-09" db="EMBL/GenBank/DDBJ databases">
        <title>Desulfogranum mesoprofundum gen. nov., sp. nov., a novel mesophilic, sulfate-reducing chemolithoautotroph isolated from a deep-sea hydrothermal vent chimney in the Suiyo Seamount.</title>
        <authorList>
            <person name="Hashimoto Y."/>
            <person name="Nakagawa S."/>
        </authorList>
    </citation>
    <scope>NUCLEOTIDE SEQUENCE</scope>
    <source>
        <strain evidence="4">KT2</strain>
    </source>
</reference>
<accession>A0A8D5FSF4</accession>
<dbReference type="InterPro" id="IPR011794">
    <property type="entry name" value="MerR"/>
</dbReference>
<keyword evidence="1" id="KW-0805">Transcription regulation</keyword>
<dbReference type="GO" id="GO:0045340">
    <property type="term" value="F:mercury ion binding"/>
    <property type="evidence" value="ECO:0007669"/>
    <property type="project" value="InterPro"/>
</dbReference>
<dbReference type="Proteomes" id="UP000826725">
    <property type="component" value="Chromosome"/>
</dbReference>
<dbReference type="InterPro" id="IPR000551">
    <property type="entry name" value="MerR-type_HTH_dom"/>
</dbReference>
<dbReference type="GO" id="GO:0003677">
    <property type="term" value="F:DNA binding"/>
    <property type="evidence" value="ECO:0007669"/>
    <property type="project" value="InterPro"/>
</dbReference>
<organism evidence="4 5">
    <name type="scientific">Desulfomarina profundi</name>
    <dbReference type="NCBI Taxonomy" id="2772557"/>
    <lineage>
        <taxon>Bacteria</taxon>
        <taxon>Pseudomonadati</taxon>
        <taxon>Thermodesulfobacteriota</taxon>
        <taxon>Desulfobulbia</taxon>
        <taxon>Desulfobulbales</taxon>
        <taxon>Desulfobulbaceae</taxon>
        <taxon>Desulfomarina</taxon>
    </lineage>
</organism>
<evidence type="ECO:0000313" key="4">
    <source>
        <dbReference type="EMBL" id="BCL62820.1"/>
    </source>
</evidence>